<evidence type="ECO:0000256" key="1">
    <source>
        <dbReference type="SAM" id="Phobius"/>
    </source>
</evidence>
<feature type="transmembrane region" description="Helical" evidence="1">
    <location>
        <begin position="93"/>
        <end position="111"/>
    </location>
</feature>
<dbReference type="NCBIfam" id="TIGR00843">
    <property type="entry name" value="benE"/>
    <property type="match status" value="1"/>
</dbReference>
<keyword evidence="1" id="KW-1133">Transmembrane helix</keyword>
<accession>C4L7R0</accession>
<dbReference type="Proteomes" id="UP000009073">
    <property type="component" value="Chromosome"/>
</dbReference>
<dbReference type="OrthoDB" id="9792424at2"/>
<dbReference type="AlphaFoldDB" id="C4L7R0"/>
<dbReference type="RefSeq" id="WP_015879144.1">
    <property type="nucleotide sequence ID" value="NC_012691.1"/>
</dbReference>
<organism evidence="2 3">
    <name type="scientific">Tolumonas auensis (strain DSM 9187 / NBRC 110442 / TA 4)</name>
    <dbReference type="NCBI Taxonomy" id="595494"/>
    <lineage>
        <taxon>Bacteria</taxon>
        <taxon>Pseudomonadati</taxon>
        <taxon>Pseudomonadota</taxon>
        <taxon>Gammaproteobacteria</taxon>
        <taxon>Aeromonadales</taxon>
        <taxon>Aeromonadaceae</taxon>
        <taxon>Tolumonas</taxon>
    </lineage>
</organism>
<feature type="transmembrane region" description="Helical" evidence="1">
    <location>
        <begin position="288"/>
        <end position="310"/>
    </location>
</feature>
<feature type="transmembrane region" description="Helical" evidence="1">
    <location>
        <begin position="317"/>
        <end position="338"/>
    </location>
</feature>
<feature type="transmembrane region" description="Helical" evidence="1">
    <location>
        <begin position="243"/>
        <end position="268"/>
    </location>
</feature>
<name>C4L7R0_TOLAT</name>
<dbReference type="eggNOG" id="COG3135">
    <property type="taxonomic scope" value="Bacteria"/>
</dbReference>
<reference evidence="3" key="1">
    <citation type="submission" date="2009-05" db="EMBL/GenBank/DDBJ databases">
        <title>Complete sequence of Tolumonas auensis DSM 9187.</title>
        <authorList>
            <consortium name="US DOE Joint Genome Institute"/>
            <person name="Lucas S."/>
            <person name="Copeland A."/>
            <person name="Lapidus A."/>
            <person name="Glavina del Rio T."/>
            <person name="Tice H."/>
            <person name="Bruce D."/>
            <person name="Goodwin L."/>
            <person name="Pitluck S."/>
            <person name="Chertkov O."/>
            <person name="Brettin T."/>
            <person name="Detter J.C."/>
            <person name="Han C."/>
            <person name="Larimer F."/>
            <person name="Land M."/>
            <person name="Hauser L."/>
            <person name="Kyrpides N."/>
            <person name="Mikhailova N."/>
            <person name="Spring S."/>
            <person name="Beller H."/>
        </authorList>
    </citation>
    <scope>NUCLEOTIDE SEQUENCE [LARGE SCALE GENOMIC DNA]</scope>
    <source>
        <strain evidence="3">DSM 9187 / TA4</strain>
    </source>
</reference>
<sequence>MRFALSLPVAGVVANLVAFSSSVALIFQAANSMSGANAQLTSSWLFALSIGSGLSTLILSLYYRQPILTAWSTPGAALLISSLQGVSPALATGAFLFSALLITLCGVTGLFARLMHKIPTALASAMLAGVLVRFGMKVFEQMPLQPALIISMLLVYLLAKRFYPRYAILFVLIAGGIVAWQQGLLQNNSQPLTFVSPVLTWPAFDIATLLGVGLPLFIVTMASQNLPGIAVMRANGYQTPVSASLTVTGVINVLLAPLGCFAINLAAITAAICMGTEAHEEPKQRYKAAVFAGIGYLIAGVFGASIVTLFAILPGALIMGVAGIALFGTIGASLHAALHDEHQREAALLTFLVTASGLSLWGIGSAFWGLVVGVIVMMCYRKR</sequence>
<evidence type="ECO:0000313" key="2">
    <source>
        <dbReference type="EMBL" id="ACQ93676.1"/>
    </source>
</evidence>
<keyword evidence="3" id="KW-1185">Reference proteome</keyword>
<dbReference type="Pfam" id="PF03594">
    <property type="entry name" value="BenE"/>
    <property type="match status" value="1"/>
</dbReference>
<feature type="transmembrane region" description="Helical" evidence="1">
    <location>
        <begin position="166"/>
        <end position="183"/>
    </location>
</feature>
<proteinExistence type="predicted"/>
<dbReference type="PANTHER" id="PTHR30199">
    <property type="entry name" value="MFS FAMILY TRANSPORTER, PREDICTED SUBSTRATE BENZOATE"/>
    <property type="match status" value="1"/>
</dbReference>
<reference evidence="2 3" key="2">
    <citation type="journal article" date="2011" name="Stand. Genomic Sci.">
        <title>Complete genome sequence of Tolumonas auensis type strain (TA 4).</title>
        <authorList>
            <person name="Chertkov O."/>
            <person name="Copeland A."/>
            <person name="Lucas S."/>
            <person name="Lapidus A."/>
            <person name="Berry K.W."/>
            <person name="Detter J.C."/>
            <person name="Del Rio T.G."/>
            <person name="Hammon N."/>
            <person name="Dalin E."/>
            <person name="Tice H."/>
            <person name="Pitluck S."/>
            <person name="Richardson P."/>
            <person name="Bruce D."/>
            <person name="Goodwin L."/>
            <person name="Han C."/>
            <person name="Tapia R."/>
            <person name="Saunders E."/>
            <person name="Schmutz J."/>
            <person name="Brettin T."/>
            <person name="Larimer F."/>
            <person name="Land M."/>
            <person name="Hauser L."/>
            <person name="Spring S."/>
            <person name="Rohde M."/>
            <person name="Kyrpides N.C."/>
            <person name="Ivanova N."/>
            <person name="Goker M."/>
            <person name="Beller H.R."/>
            <person name="Klenk H.P."/>
            <person name="Woyke T."/>
        </authorList>
    </citation>
    <scope>NUCLEOTIDE SEQUENCE [LARGE SCALE GENOMIC DNA]</scope>
    <source>
        <strain evidence="3">DSM 9187 / TA4</strain>
    </source>
</reference>
<dbReference type="HOGENOM" id="CLU_041268_2_0_6"/>
<evidence type="ECO:0000313" key="3">
    <source>
        <dbReference type="Proteomes" id="UP000009073"/>
    </source>
</evidence>
<protein>
    <submittedName>
        <fullName evidence="2">Benzoate transporter</fullName>
    </submittedName>
</protein>
<feature type="transmembrane region" description="Helical" evidence="1">
    <location>
        <begin position="142"/>
        <end position="159"/>
    </location>
</feature>
<dbReference type="GO" id="GO:0005886">
    <property type="term" value="C:plasma membrane"/>
    <property type="evidence" value="ECO:0007669"/>
    <property type="project" value="TreeGrafter"/>
</dbReference>
<dbReference type="EMBL" id="CP001616">
    <property type="protein sequence ID" value="ACQ93676.1"/>
    <property type="molecule type" value="Genomic_DNA"/>
</dbReference>
<dbReference type="PANTHER" id="PTHR30199:SF0">
    <property type="entry name" value="INNER MEMBRANE PROTEIN YDCO"/>
    <property type="match status" value="1"/>
</dbReference>
<feature type="transmembrane region" description="Helical" evidence="1">
    <location>
        <begin position="44"/>
        <end position="63"/>
    </location>
</feature>
<feature type="transmembrane region" description="Helical" evidence="1">
    <location>
        <begin position="203"/>
        <end position="222"/>
    </location>
</feature>
<gene>
    <name evidence="2" type="ordered locus">Tola_2077</name>
</gene>
<dbReference type="GO" id="GO:0042925">
    <property type="term" value="F:benzoate transmembrane transporter activity"/>
    <property type="evidence" value="ECO:0007669"/>
    <property type="project" value="InterPro"/>
</dbReference>
<dbReference type="InterPro" id="IPR004711">
    <property type="entry name" value="Benzoate_Transporter"/>
</dbReference>
<feature type="transmembrane region" description="Helical" evidence="1">
    <location>
        <begin position="118"/>
        <end position="136"/>
    </location>
</feature>
<dbReference type="KEGG" id="tau:Tola_2077"/>
<keyword evidence="1" id="KW-0812">Transmembrane</keyword>
<keyword evidence="1" id="KW-0472">Membrane</keyword>
<feature type="transmembrane region" description="Helical" evidence="1">
    <location>
        <begin position="358"/>
        <end position="380"/>
    </location>
</feature>